<protein>
    <recommendedName>
        <fullName evidence="8">UDP-N-acetylmuramyl-tripeptide synthetase</fullName>
        <ecNumber evidence="8">6.3.2.-</ecNumber>
    </recommendedName>
    <alternativeName>
        <fullName evidence="8">UDP-MurNAc-tripeptide synthetase</fullName>
    </alternativeName>
</protein>
<accession>A0A2A2IJS5</accession>
<dbReference type="InterPro" id="IPR005761">
    <property type="entry name" value="UDP-N-AcMur-Glu-dNH2Pim_ligase"/>
</dbReference>
<keyword evidence="8" id="KW-0067">ATP-binding</keyword>
<evidence type="ECO:0000256" key="8">
    <source>
        <dbReference type="HAMAP-Rule" id="MF_00208"/>
    </source>
</evidence>
<feature type="binding site" evidence="8">
    <location>
        <position position="30"/>
    </location>
    <ligand>
        <name>UDP-N-acetyl-alpha-D-muramoyl-L-alanyl-D-glutamate</name>
        <dbReference type="ChEBI" id="CHEBI:83900"/>
    </ligand>
</feature>
<dbReference type="GO" id="GO:0008360">
    <property type="term" value="P:regulation of cell shape"/>
    <property type="evidence" value="ECO:0007669"/>
    <property type="project" value="UniProtKB-KW"/>
</dbReference>
<keyword evidence="8 13" id="KW-0436">Ligase</keyword>
<dbReference type="EMBL" id="NPOA01000001">
    <property type="protein sequence ID" value="PAV31514.1"/>
    <property type="molecule type" value="Genomic_DNA"/>
</dbReference>
<dbReference type="UniPathway" id="UPA00219"/>
<comment type="caution">
    <text evidence="8">Lacks conserved residue(s) required for the propagation of feature annotation.</text>
</comment>
<comment type="similarity">
    <text evidence="2 8">Belongs to the MurCDEF family. MurE subfamily.</text>
</comment>
<feature type="modified residue" description="N6-carboxylysine" evidence="8">
    <location>
        <position position="219"/>
    </location>
</feature>
<dbReference type="NCBIfam" id="NF001126">
    <property type="entry name" value="PRK00139.1-4"/>
    <property type="match status" value="1"/>
</dbReference>
<keyword evidence="5 8" id="KW-0573">Peptidoglycan synthesis</keyword>
<evidence type="ECO:0000256" key="7">
    <source>
        <dbReference type="ARBA" id="ARBA00023316"/>
    </source>
</evidence>
<dbReference type="SUPFAM" id="SSF53244">
    <property type="entry name" value="MurD-like peptide ligases, peptide-binding domain"/>
    <property type="match status" value="1"/>
</dbReference>
<evidence type="ECO:0000256" key="1">
    <source>
        <dbReference type="ARBA" id="ARBA00004752"/>
    </source>
</evidence>
<keyword evidence="8" id="KW-0460">Magnesium</keyword>
<dbReference type="Gene3D" id="3.40.1390.10">
    <property type="entry name" value="MurE/MurF, N-terminal domain"/>
    <property type="match status" value="1"/>
</dbReference>
<proteinExistence type="inferred from homology"/>
<keyword evidence="14" id="KW-1185">Reference proteome</keyword>
<dbReference type="GO" id="GO:0016881">
    <property type="term" value="F:acid-amino acid ligase activity"/>
    <property type="evidence" value="ECO:0007669"/>
    <property type="project" value="UniProtKB-UniRule"/>
</dbReference>
<evidence type="ECO:0000256" key="2">
    <source>
        <dbReference type="ARBA" id="ARBA00005898"/>
    </source>
</evidence>
<comment type="caution">
    <text evidence="13">The sequence shown here is derived from an EMBL/GenBank/DDBJ whole genome shotgun (WGS) entry which is preliminary data.</text>
</comment>
<feature type="binding site" evidence="8">
    <location>
        <position position="187"/>
    </location>
    <ligand>
        <name>UDP-N-acetyl-alpha-D-muramoyl-L-alanyl-D-glutamate</name>
        <dbReference type="ChEBI" id="CHEBI:83900"/>
    </ligand>
</feature>
<dbReference type="OrthoDB" id="9800958at2"/>
<dbReference type="PANTHER" id="PTHR23135:SF4">
    <property type="entry name" value="UDP-N-ACETYLMURAMOYL-L-ALANYL-D-GLUTAMATE--2,6-DIAMINOPIMELATE LIGASE MURE HOMOLOG, CHLOROPLASTIC"/>
    <property type="match status" value="1"/>
</dbReference>
<dbReference type="PANTHER" id="PTHR23135">
    <property type="entry name" value="MUR LIGASE FAMILY MEMBER"/>
    <property type="match status" value="1"/>
</dbReference>
<dbReference type="SUPFAM" id="SSF53623">
    <property type="entry name" value="MurD-like peptide ligases, catalytic domain"/>
    <property type="match status" value="1"/>
</dbReference>
<dbReference type="Proteomes" id="UP000218887">
    <property type="component" value="Unassembled WGS sequence"/>
</dbReference>
<feature type="binding site" evidence="8">
    <location>
        <begin position="110"/>
        <end position="116"/>
    </location>
    <ligand>
        <name>ATP</name>
        <dbReference type="ChEBI" id="CHEBI:30616"/>
    </ligand>
</feature>
<evidence type="ECO:0000313" key="14">
    <source>
        <dbReference type="Proteomes" id="UP000218887"/>
    </source>
</evidence>
<evidence type="ECO:0000256" key="3">
    <source>
        <dbReference type="ARBA" id="ARBA00022618"/>
    </source>
</evidence>
<feature type="binding site" evidence="8">
    <location>
        <position position="179"/>
    </location>
    <ligand>
        <name>UDP-N-acetyl-alpha-D-muramoyl-L-alanyl-D-glutamate</name>
        <dbReference type="ChEBI" id="CHEBI:83900"/>
    </ligand>
</feature>
<evidence type="ECO:0000256" key="9">
    <source>
        <dbReference type="RuleBase" id="RU004135"/>
    </source>
</evidence>
<dbReference type="Pfam" id="PF02875">
    <property type="entry name" value="Mur_ligase_C"/>
    <property type="match status" value="1"/>
</dbReference>
<comment type="subcellular location">
    <subcellularLocation>
        <location evidence="8 9">Cytoplasm</location>
    </subcellularLocation>
</comment>
<dbReference type="GO" id="GO:0005524">
    <property type="term" value="F:ATP binding"/>
    <property type="evidence" value="ECO:0007669"/>
    <property type="project" value="UniProtKB-UniRule"/>
</dbReference>
<feature type="domain" description="Mur ligase central" evidence="12">
    <location>
        <begin position="109"/>
        <end position="309"/>
    </location>
</feature>
<evidence type="ECO:0000259" key="10">
    <source>
        <dbReference type="Pfam" id="PF01225"/>
    </source>
</evidence>
<dbReference type="Pfam" id="PF01225">
    <property type="entry name" value="Mur_ligase"/>
    <property type="match status" value="1"/>
</dbReference>
<comment type="function">
    <text evidence="8">Catalyzes the addition of an amino acid to the nucleotide precursor UDP-N-acetylmuramoyl-L-alanyl-D-glutamate (UMAG) in the biosynthesis of bacterial cell-wall peptidoglycan.</text>
</comment>
<dbReference type="SUPFAM" id="SSF63418">
    <property type="entry name" value="MurE/MurF N-terminal domain"/>
    <property type="match status" value="1"/>
</dbReference>
<dbReference type="GO" id="GO:0009252">
    <property type="term" value="P:peptidoglycan biosynthetic process"/>
    <property type="evidence" value="ECO:0007669"/>
    <property type="project" value="UniProtKB-UniRule"/>
</dbReference>
<keyword evidence="8" id="KW-0963">Cytoplasm</keyword>
<dbReference type="Gene3D" id="3.90.190.20">
    <property type="entry name" value="Mur ligase, C-terminal domain"/>
    <property type="match status" value="1"/>
</dbReference>
<sequence>MLLTSVVQDMEFNKIKGNMEMDITGIAYDSREVVEGSLFVAISGFSVDGHRFINKAIEQGAAAIILEKEIEITEGIAVLQVPNSRNALARISANFYNNPTDQLNVIGLTGTNGKTSTTYFIKSIFEQANQSVGSIGTIGTMINNKLIQNKNTTPESLNLQQFFTKMNDTKVDSCIMEVSSHALNLDRVAYSKFNIGIFTNLSPDHLELHKNMEEYFFAKAKLFELTSDFNVINVDDEYGQKLINIVKVRQAKLITYGIENSADIFPTDIEYTFEGTTYTVNTPAGSIRMKVNLPGAIYVYNSLAAIACAYCNDIPLSVIQKGIQEVGGIDGRMEVVYRQKDYKIMVDFSHTEDALEKALTTIKPYVKGRIILVFGVYADTSESGRDKRYGMARVASEYADLSIVTSDNPKQHDPNVIIEEIAGAMDEHQGDYKTFLDRKEAIEYAVEVSNENDTIFIAGKGHERTQIIGDQEIPFNESEIIFEALKSKKYFVKSK</sequence>
<dbReference type="InterPro" id="IPR035911">
    <property type="entry name" value="MurE/MurF_N"/>
</dbReference>
<evidence type="ECO:0000256" key="4">
    <source>
        <dbReference type="ARBA" id="ARBA00022960"/>
    </source>
</evidence>
<feature type="domain" description="Mur ligase C-terminal" evidence="11">
    <location>
        <begin position="331"/>
        <end position="461"/>
    </location>
</feature>
<dbReference type="InterPro" id="IPR013221">
    <property type="entry name" value="Mur_ligase_cen"/>
</dbReference>
<feature type="binding site" evidence="8">
    <location>
        <position position="151"/>
    </location>
    <ligand>
        <name>UDP-N-acetyl-alpha-D-muramoyl-L-alanyl-D-glutamate</name>
        <dbReference type="ChEBI" id="CHEBI:83900"/>
    </ligand>
</feature>
<dbReference type="GO" id="GO:0071555">
    <property type="term" value="P:cell wall organization"/>
    <property type="evidence" value="ECO:0007669"/>
    <property type="project" value="UniProtKB-KW"/>
</dbReference>
<keyword evidence="6 8" id="KW-0131">Cell cycle</keyword>
<name>A0A2A2IJS5_9BACI</name>
<feature type="binding site" evidence="8">
    <location>
        <begin position="152"/>
        <end position="153"/>
    </location>
    <ligand>
        <name>UDP-N-acetyl-alpha-D-muramoyl-L-alanyl-D-glutamate</name>
        <dbReference type="ChEBI" id="CHEBI:83900"/>
    </ligand>
</feature>
<reference evidence="13 14" key="1">
    <citation type="submission" date="2017-08" db="EMBL/GenBank/DDBJ databases">
        <title>Virgibacillus indicus sp. nov. and Virgibacillus profoundi sp. nov, two moderately halophilic bacteria isolated from marine sediment by using the Microfluidic Streak Plate.</title>
        <authorList>
            <person name="Xu B."/>
            <person name="Hu B."/>
            <person name="Wang J."/>
            <person name="Zhu Y."/>
            <person name="Huang L."/>
            <person name="Du W."/>
            <person name="Huang Y."/>
        </authorList>
    </citation>
    <scope>NUCLEOTIDE SEQUENCE [LARGE SCALE GENOMIC DNA]</scope>
    <source>
        <strain evidence="13 14">IO3-P3-H5</strain>
    </source>
</reference>
<keyword evidence="8" id="KW-0547">Nucleotide-binding</keyword>
<dbReference type="Pfam" id="PF08245">
    <property type="entry name" value="Mur_ligase_M"/>
    <property type="match status" value="1"/>
</dbReference>
<dbReference type="NCBIfam" id="TIGR01085">
    <property type="entry name" value="murE"/>
    <property type="match status" value="1"/>
</dbReference>
<dbReference type="GO" id="GO:0051301">
    <property type="term" value="P:cell division"/>
    <property type="evidence" value="ECO:0007669"/>
    <property type="project" value="UniProtKB-KW"/>
</dbReference>
<organism evidence="13 14">
    <name type="scientific">Virgibacillus profundi</name>
    <dbReference type="NCBI Taxonomy" id="2024555"/>
    <lineage>
        <taxon>Bacteria</taxon>
        <taxon>Bacillati</taxon>
        <taxon>Bacillota</taxon>
        <taxon>Bacilli</taxon>
        <taxon>Bacillales</taxon>
        <taxon>Bacillaceae</taxon>
        <taxon>Virgibacillus</taxon>
    </lineage>
</organism>
<dbReference type="GO" id="GO:0000287">
    <property type="term" value="F:magnesium ion binding"/>
    <property type="evidence" value="ECO:0007669"/>
    <property type="project" value="UniProtKB-UniRule"/>
</dbReference>
<keyword evidence="3 8" id="KW-0132">Cell division</keyword>
<feature type="domain" description="Mur ligase N-terminal catalytic" evidence="10">
    <location>
        <begin position="23"/>
        <end position="96"/>
    </location>
</feature>
<dbReference type="Gene3D" id="3.40.1190.10">
    <property type="entry name" value="Mur-like, catalytic domain"/>
    <property type="match status" value="1"/>
</dbReference>
<comment type="PTM">
    <text evidence="8">Carboxylation is probably crucial for Mg(2+) binding and, consequently, for the gamma-phosphate positioning of ATP.</text>
</comment>
<dbReference type="EC" id="6.3.2.-" evidence="8"/>
<dbReference type="InterPro" id="IPR000713">
    <property type="entry name" value="Mur_ligase_N"/>
</dbReference>
<dbReference type="InterPro" id="IPR036565">
    <property type="entry name" value="Mur-like_cat_sf"/>
</dbReference>
<dbReference type="InterPro" id="IPR004101">
    <property type="entry name" value="Mur_ligase_C"/>
</dbReference>
<dbReference type="HAMAP" id="MF_00208">
    <property type="entry name" value="MurE"/>
    <property type="match status" value="1"/>
</dbReference>
<dbReference type="GO" id="GO:0005737">
    <property type="term" value="C:cytoplasm"/>
    <property type="evidence" value="ECO:0007669"/>
    <property type="project" value="UniProtKB-SubCell"/>
</dbReference>
<comment type="pathway">
    <text evidence="1 8 9">Cell wall biogenesis; peptidoglycan biosynthesis.</text>
</comment>
<dbReference type="InterPro" id="IPR036615">
    <property type="entry name" value="Mur_ligase_C_dom_sf"/>
</dbReference>
<evidence type="ECO:0000313" key="13">
    <source>
        <dbReference type="EMBL" id="PAV31514.1"/>
    </source>
</evidence>
<comment type="cofactor">
    <cofactor evidence="8">
        <name>Mg(2+)</name>
        <dbReference type="ChEBI" id="CHEBI:18420"/>
    </cofactor>
</comment>
<evidence type="ECO:0000256" key="6">
    <source>
        <dbReference type="ARBA" id="ARBA00023306"/>
    </source>
</evidence>
<dbReference type="RefSeq" id="WP_095653883.1">
    <property type="nucleotide sequence ID" value="NZ_NPOA01000001.1"/>
</dbReference>
<keyword evidence="4 8" id="KW-0133">Cell shape</keyword>
<keyword evidence="7 8" id="KW-0961">Cell wall biogenesis/degradation</keyword>
<dbReference type="AlphaFoldDB" id="A0A2A2IJS5"/>
<evidence type="ECO:0000259" key="11">
    <source>
        <dbReference type="Pfam" id="PF02875"/>
    </source>
</evidence>
<evidence type="ECO:0000259" key="12">
    <source>
        <dbReference type="Pfam" id="PF08245"/>
    </source>
</evidence>
<evidence type="ECO:0000256" key="5">
    <source>
        <dbReference type="ARBA" id="ARBA00022984"/>
    </source>
</evidence>
<gene>
    <name evidence="8" type="primary">murE</name>
    <name evidence="13" type="ORF">CIL05_02330</name>
</gene>